<dbReference type="InterPro" id="IPR021202">
    <property type="entry name" value="Rv3654c-like"/>
</dbReference>
<dbReference type="EMBL" id="JACHMY010000001">
    <property type="protein sequence ID" value="MBB5839868.1"/>
    <property type="molecule type" value="Genomic_DNA"/>
</dbReference>
<reference evidence="2 3" key="1">
    <citation type="submission" date="2020-08" db="EMBL/GenBank/DDBJ databases">
        <title>Sequencing the genomes of 1000 actinobacteria strains.</title>
        <authorList>
            <person name="Klenk H.-P."/>
        </authorList>
    </citation>
    <scope>NUCLEOTIDE SEQUENCE [LARGE SCALE GENOMIC DNA]</scope>
    <source>
        <strain evidence="2 3">DSM 28967</strain>
    </source>
</reference>
<organism evidence="2 3">
    <name type="scientific">Kribbella italica</name>
    <dbReference type="NCBI Taxonomy" id="1540520"/>
    <lineage>
        <taxon>Bacteria</taxon>
        <taxon>Bacillati</taxon>
        <taxon>Actinomycetota</taxon>
        <taxon>Actinomycetes</taxon>
        <taxon>Propionibacteriales</taxon>
        <taxon>Kribbellaceae</taxon>
        <taxon>Kribbella</taxon>
    </lineage>
</organism>
<protein>
    <submittedName>
        <fullName evidence="2">Secretion/DNA translocation related TadE-like protein</fullName>
    </submittedName>
</protein>
<gene>
    <name evidence="2" type="ORF">HDA39_006602</name>
</gene>
<sequence length="124" mass="12621">MTRPRTDQGGATLLVLWTAMLLFAAGTIATLWSAISLATHRATAAADLTALSTAQAIQSESPDPCAVARDIATTNQATLTTCTVTTETATIKVAVPLNLGVLGTPTITSTSRAGPTDNPIQGAN</sequence>
<dbReference type="RefSeq" id="WP_184801829.1">
    <property type="nucleotide sequence ID" value="NZ_JACHMY010000001.1"/>
</dbReference>
<keyword evidence="1" id="KW-0812">Transmembrane</keyword>
<name>A0A7W9MY81_9ACTN</name>
<comment type="caution">
    <text evidence="2">The sequence shown here is derived from an EMBL/GenBank/DDBJ whole genome shotgun (WGS) entry which is preliminary data.</text>
</comment>
<proteinExistence type="predicted"/>
<dbReference type="Proteomes" id="UP000549971">
    <property type="component" value="Unassembled WGS sequence"/>
</dbReference>
<accession>A0A7W9MY81</accession>
<feature type="transmembrane region" description="Helical" evidence="1">
    <location>
        <begin position="12"/>
        <end position="35"/>
    </location>
</feature>
<evidence type="ECO:0000313" key="2">
    <source>
        <dbReference type="EMBL" id="MBB5839868.1"/>
    </source>
</evidence>
<keyword evidence="1" id="KW-0472">Membrane</keyword>
<evidence type="ECO:0000256" key="1">
    <source>
        <dbReference type="SAM" id="Phobius"/>
    </source>
</evidence>
<dbReference type="NCBIfam" id="TIGR03816">
    <property type="entry name" value="tadE_like_DECH"/>
    <property type="match status" value="1"/>
</dbReference>
<keyword evidence="1" id="KW-1133">Transmembrane helix</keyword>
<keyword evidence="3" id="KW-1185">Reference proteome</keyword>
<dbReference type="AlphaFoldDB" id="A0A7W9MY81"/>
<evidence type="ECO:0000313" key="3">
    <source>
        <dbReference type="Proteomes" id="UP000549971"/>
    </source>
</evidence>